<name>A0A0G0LXJ7_9BACT</name>
<evidence type="ECO:0000313" key="1">
    <source>
        <dbReference type="EMBL" id="KKQ92760.1"/>
    </source>
</evidence>
<evidence type="ECO:0000313" key="2">
    <source>
        <dbReference type="Proteomes" id="UP000034774"/>
    </source>
</evidence>
<accession>A0A0G0LXJ7</accession>
<dbReference type="AlphaFoldDB" id="A0A0G0LXJ7"/>
<comment type="caution">
    <text evidence="1">The sequence shown here is derived from an EMBL/GenBank/DDBJ whole genome shotgun (WGS) entry which is preliminary data.</text>
</comment>
<dbReference type="EMBL" id="LBVU01000001">
    <property type="protein sequence ID" value="KKQ92760.1"/>
    <property type="molecule type" value="Genomic_DNA"/>
</dbReference>
<protein>
    <submittedName>
        <fullName evidence="1">Uncharacterized protein</fullName>
    </submittedName>
</protein>
<dbReference type="STRING" id="1618572.UT17_C0001G0139"/>
<reference evidence="1 2" key="1">
    <citation type="journal article" date="2015" name="Nature">
        <title>rRNA introns, odd ribosomes, and small enigmatic genomes across a large radiation of phyla.</title>
        <authorList>
            <person name="Brown C.T."/>
            <person name="Hug L.A."/>
            <person name="Thomas B.C."/>
            <person name="Sharon I."/>
            <person name="Castelle C.J."/>
            <person name="Singh A."/>
            <person name="Wilkins M.J."/>
            <person name="Williams K.H."/>
            <person name="Banfield J.F."/>
        </authorList>
    </citation>
    <scope>NUCLEOTIDE SEQUENCE [LARGE SCALE GENOMIC DNA]</scope>
</reference>
<sequence>MAKVNEAIEATQKGGGLIMKVKREVLDRFGIEIAPIIKIVAFRYAIVNGYSLVFESSPDLSMRMGSIRENVYLFLDSRTEKTIGFFRPEDILELKAKESTLSGN</sequence>
<dbReference type="Proteomes" id="UP000034774">
    <property type="component" value="Unassembled WGS sequence"/>
</dbReference>
<organism evidence="1 2">
    <name type="scientific">Candidatus Woesebacteria bacterium GW2011_GWB1_39_10</name>
    <dbReference type="NCBI Taxonomy" id="1618572"/>
    <lineage>
        <taxon>Bacteria</taxon>
        <taxon>Candidatus Woeseibacteriota</taxon>
    </lineage>
</organism>
<gene>
    <name evidence="1" type="ORF">UT17_C0001G0139</name>
</gene>
<proteinExistence type="predicted"/>